<keyword evidence="2" id="KW-1133">Transmembrane helix</keyword>
<dbReference type="Proteomes" id="UP000305546">
    <property type="component" value="Unassembled WGS sequence"/>
</dbReference>
<feature type="transmembrane region" description="Helical" evidence="2">
    <location>
        <begin position="99"/>
        <end position="121"/>
    </location>
</feature>
<comment type="caution">
    <text evidence="3">The sequence shown here is derived from an EMBL/GenBank/DDBJ whole genome shotgun (WGS) entry which is preliminary data.</text>
</comment>
<dbReference type="EMBL" id="VDFW01000009">
    <property type="protein sequence ID" value="TNC26111.1"/>
    <property type="molecule type" value="Genomic_DNA"/>
</dbReference>
<dbReference type="OrthoDB" id="3638567at2"/>
<keyword evidence="4" id="KW-1185">Reference proteome</keyword>
<evidence type="ECO:0000256" key="1">
    <source>
        <dbReference type="SAM" id="MobiDB-lite"/>
    </source>
</evidence>
<accession>A0A5C4M649</accession>
<evidence type="ECO:0000256" key="2">
    <source>
        <dbReference type="SAM" id="Phobius"/>
    </source>
</evidence>
<evidence type="ECO:0008006" key="5">
    <source>
        <dbReference type="Google" id="ProtNLM"/>
    </source>
</evidence>
<feature type="compositionally biased region" description="Low complexity" evidence="1">
    <location>
        <begin position="40"/>
        <end position="66"/>
    </location>
</feature>
<sequence>MTYPPQPGQPDYGQQPEPYGQQPGGYPQSGGFPQQPPGQPQYGQQPGYGQPYGQQPGYTQPYPGYDQSGGGQYPPPPGQYPPGMYGAPPPGGGGSKKGLWIGLTVGAVVILAALGITGFWAPGFFLGGSGGDSGPQTTAQQLVDGLNKHDKAALKALVCSNAESDVNDKIDAVDDVQSAKLSSVQANGDKATVVVAVTAGGENGTATGGLLKQNNKWCWHDVTLRASTSSERSSSPSSRTRSSSSSPSSTSSSGGGGSGAYQVTTQNFLSKVNGGDSAGAMALVCKADVSDIEPNVTKATSQGANLTAKVSGIDGIGFGDVKGTVGGQSVSGGFISTDEADGGVCVDSFDFY</sequence>
<gene>
    <name evidence="3" type="ORF">FG385_13175</name>
</gene>
<organism evidence="3 4">
    <name type="scientific">Amycolatopsis alkalitolerans</name>
    <dbReference type="NCBI Taxonomy" id="2547244"/>
    <lineage>
        <taxon>Bacteria</taxon>
        <taxon>Bacillati</taxon>
        <taxon>Actinomycetota</taxon>
        <taxon>Actinomycetes</taxon>
        <taxon>Pseudonocardiales</taxon>
        <taxon>Pseudonocardiaceae</taxon>
        <taxon>Amycolatopsis</taxon>
    </lineage>
</organism>
<reference evidence="3 4" key="1">
    <citation type="submission" date="2019-06" db="EMBL/GenBank/DDBJ databases">
        <title>Amycolatopsis alkalitolerans sp. nov., isolated from Gastrodia elata Blume.</title>
        <authorList>
            <person name="Narsing Rao M.P."/>
            <person name="Li W.J."/>
        </authorList>
    </citation>
    <scope>NUCLEOTIDE SEQUENCE [LARGE SCALE GENOMIC DNA]</scope>
    <source>
        <strain evidence="3 4">SYSUP0005</strain>
    </source>
</reference>
<protein>
    <recommendedName>
        <fullName evidence="5">DUF4878 domain-containing protein</fullName>
    </recommendedName>
</protein>
<feature type="region of interest" description="Disordered" evidence="1">
    <location>
        <begin position="1"/>
        <end position="91"/>
    </location>
</feature>
<keyword evidence="2" id="KW-0472">Membrane</keyword>
<feature type="region of interest" description="Disordered" evidence="1">
    <location>
        <begin position="226"/>
        <end position="258"/>
    </location>
</feature>
<proteinExistence type="predicted"/>
<feature type="compositionally biased region" description="Low complexity" evidence="1">
    <location>
        <begin position="9"/>
        <end position="33"/>
    </location>
</feature>
<evidence type="ECO:0000313" key="4">
    <source>
        <dbReference type="Proteomes" id="UP000305546"/>
    </source>
</evidence>
<keyword evidence="2" id="KW-0812">Transmembrane</keyword>
<feature type="compositionally biased region" description="Low complexity" evidence="1">
    <location>
        <begin position="227"/>
        <end position="252"/>
    </location>
</feature>
<dbReference type="RefSeq" id="WP_139096977.1">
    <property type="nucleotide sequence ID" value="NZ_VDFW01000009.1"/>
</dbReference>
<evidence type="ECO:0000313" key="3">
    <source>
        <dbReference type="EMBL" id="TNC26111.1"/>
    </source>
</evidence>
<name>A0A5C4M649_9PSEU</name>
<dbReference type="AlphaFoldDB" id="A0A5C4M649"/>